<feature type="compositionally biased region" description="Basic and acidic residues" evidence="1">
    <location>
        <begin position="44"/>
        <end position="57"/>
    </location>
</feature>
<sequence length="108" mass="12004">MKPVQGGRSQLQNRDRRKASRERRRGESRTGSVVPSSSSSSNGEKLHEIDRKRERPTVNRARPGLGLGFENLGLVIEAGPYTWSGSLGDYRLLLLLQRHVSDTYGIGS</sequence>
<feature type="compositionally biased region" description="Low complexity" evidence="1">
    <location>
        <begin position="32"/>
        <end position="41"/>
    </location>
</feature>
<accession>A0A218XWE9</accession>
<evidence type="ECO:0000313" key="2">
    <source>
        <dbReference type="EMBL" id="OWM89303.1"/>
    </source>
</evidence>
<reference evidence="3 5" key="3">
    <citation type="submission" date="2017-11" db="EMBL/GenBank/DDBJ databases">
        <title>De-novo sequencing of pomegranate (Punica granatum L.) genome.</title>
        <authorList>
            <person name="Akparov Z."/>
            <person name="Amiraslanov A."/>
            <person name="Hajiyeva S."/>
            <person name="Abbasov M."/>
            <person name="Kaur K."/>
            <person name="Hamwieh A."/>
            <person name="Solovyev V."/>
            <person name="Salamov A."/>
            <person name="Braich B."/>
            <person name="Kosarev P."/>
            <person name="Mahmoud A."/>
            <person name="Hajiyev E."/>
            <person name="Babayeva S."/>
            <person name="Izzatullayeva V."/>
            <person name="Mammadov A."/>
            <person name="Mammadov A."/>
            <person name="Sharifova S."/>
            <person name="Ojaghi J."/>
            <person name="Eynullazada K."/>
            <person name="Bayramov B."/>
            <person name="Abdulazimova A."/>
            <person name="Shahmuradov I."/>
        </authorList>
    </citation>
    <scope>NUCLEOTIDE SEQUENCE [LARGE SCALE GENOMIC DNA]</scope>
    <source>
        <strain evidence="3">AG2017</strain>
        <strain evidence="5">cv. AG2017</strain>
        <tissue evidence="3">Leaf</tissue>
    </source>
</reference>
<dbReference type="Proteomes" id="UP000233551">
    <property type="component" value="Unassembled WGS sequence"/>
</dbReference>
<keyword evidence="5" id="KW-1185">Reference proteome</keyword>
<reference evidence="4" key="1">
    <citation type="journal article" date="2017" name="Plant J.">
        <title>The pomegranate (Punica granatum L.) genome and the genomics of punicalagin biosynthesis.</title>
        <authorList>
            <person name="Qin G."/>
            <person name="Xu C."/>
            <person name="Ming R."/>
            <person name="Tang H."/>
            <person name="Guyot R."/>
            <person name="Kramer E.M."/>
            <person name="Hu Y."/>
            <person name="Yi X."/>
            <person name="Qi Y."/>
            <person name="Xu X."/>
            <person name="Gao Z."/>
            <person name="Pan H."/>
            <person name="Jian J."/>
            <person name="Tian Y."/>
            <person name="Yue Z."/>
            <person name="Xu Y."/>
        </authorList>
    </citation>
    <scope>NUCLEOTIDE SEQUENCE [LARGE SCALE GENOMIC DNA]</scope>
    <source>
        <strain evidence="4">cv. Dabenzi</strain>
    </source>
</reference>
<evidence type="ECO:0000256" key="1">
    <source>
        <dbReference type="SAM" id="MobiDB-lite"/>
    </source>
</evidence>
<proteinExistence type="predicted"/>
<feature type="region of interest" description="Disordered" evidence="1">
    <location>
        <begin position="1"/>
        <end position="65"/>
    </location>
</feature>
<dbReference type="EMBL" id="PGOL01001016">
    <property type="protein sequence ID" value="PKI61698.1"/>
    <property type="molecule type" value="Genomic_DNA"/>
</dbReference>
<evidence type="ECO:0000313" key="3">
    <source>
        <dbReference type="EMBL" id="PKI61698.1"/>
    </source>
</evidence>
<comment type="caution">
    <text evidence="2">The sequence shown here is derived from an EMBL/GenBank/DDBJ whole genome shotgun (WGS) entry which is preliminary data.</text>
</comment>
<dbReference type="EMBL" id="MTKT01000666">
    <property type="protein sequence ID" value="OWM89303.1"/>
    <property type="molecule type" value="Genomic_DNA"/>
</dbReference>
<protein>
    <submittedName>
        <fullName evidence="2">Uncharacterized protein</fullName>
    </submittedName>
</protein>
<organism evidence="2 4">
    <name type="scientific">Punica granatum</name>
    <name type="common">Pomegranate</name>
    <dbReference type="NCBI Taxonomy" id="22663"/>
    <lineage>
        <taxon>Eukaryota</taxon>
        <taxon>Viridiplantae</taxon>
        <taxon>Streptophyta</taxon>
        <taxon>Embryophyta</taxon>
        <taxon>Tracheophyta</taxon>
        <taxon>Spermatophyta</taxon>
        <taxon>Magnoliopsida</taxon>
        <taxon>eudicotyledons</taxon>
        <taxon>Gunneridae</taxon>
        <taxon>Pentapetalae</taxon>
        <taxon>rosids</taxon>
        <taxon>malvids</taxon>
        <taxon>Myrtales</taxon>
        <taxon>Lythraceae</taxon>
        <taxon>Punica</taxon>
    </lineage>
</organism>
<reference evidence="2" key="2">
    <citation type="submission" date="2017-06" db="EMBL/GenBank/DDBJ databases">
        <title>The pomegranate genome and the genomics of punicalagin biosynthesis.</title>
        <authorList>
            <person name="Xu C."/>
        </authorList>
    </citation>
    <scope>NUCLEOTIDE SEQUENCE [LARGE SCALE GENOMIC DNA]</scope>
    <source>
        <tissue evidence="2">Fresh leaf</tissue>
    </source>
</reference>
<name>A0A218XWE9_PUNGR</name>
<evidence type="ECO:0000313" key="4">
    <source>
        <dbReference type="Proteomes" id="UP000197138"/>
    </source>
</evidence>
<evidence type="ECO:0000313" key="5">
    <source>
        <dbReference type="Proteomes" id="UP000233551"/>
    </source>
</evidence>
<dbReference type="Proteomes" id="UP000197138">
    <property type="component" value="Unassembled WGS sequence"/>
</dbReference>
<dbReference type="AlphaFoldDB" id="A0A218XWE9"/>
<gene>
    <name evidence="2" type="ORF">CDL15_Pgr024048</name>
    <name evidence="3" type="ORF">CRG98_017922</name>
</gene>